<name>C5LV85_PERM5</name>
<evidence type="ECO:0000313" key="14">
    <source>
        <dbReference type="EMBL" id="EEQ99323.1"/>
    </source>
</evidence>
<dbReference type="EMBL" id="GG685819">
    <property type="protein sequence ID" value="EEQ99323.1"/>
    <property type="molecule type" value="Genomic_DNA"/>
</dbReference>
<dbReference type="PROSITE" id="PS00108">
    <property type="entry name" value="PROTEIN_KINASE_ST"/>
    <property type="match status" value="1"/>
</dbReference>
<keyword evidence="4" id="KW-0349">Heme</keyword>
<evidence type="ECO:0000256" key="1">
    <source>
        <dbReference type="ARBA" id="ARBA00012513"/>
    </source>
</evidence>
<dbReference type="Gene3D" id="1.10.510.10">
    <property type="entry name" value="Transferase(Phosphotransferase) domain 1"/>
    <property type="match status" value="1"/>
</dbReference>
<dbReference type="SMART" id="SM00220">
    <property type="entry name" value="S_TKc"/>
    <property type="match status" value="1"/>
</dbReference>
<dbReference type="Gene3D" id="3.30.70.1030">
    <property type="entry name" value="Apc35880, domain 1"/>
    <property type="match status" value="1"/>
</dbReference>
<keyword evidence="2" id="KW-0723">Serine/threonine-protein kinase</keyword>
<comment type="catalytic activity">
    <reaction evidence="12">
        <text>L-seryl-[protein] + ATP = O-phospho-L-seryl-[protein] + ADP + H(+)</text>
        <dbReference type="Rhea" id="RHEA:17989"/>
        <dbReference type="Rhea" id="RHEA-COMP:9863"/>
        <dbReference type="Rhea" id="RHEA-COMP:11604"/>
        <dbReference type="ChEBI" id="CHEBI:15378"/>
        <dbReference type="ChEBI" id="CHEBI:29999"/>
        <dbReference type="ChEBI" id="CHEBI:30616"/>
        <dbReference type="ChEBI" id="CHEBI:83421"/>
        <dbReference type="ChEBI" id="CHEBI:456216"/>
        <dbReference type="EC" id="2.7.11.1"/>
    </reaction>
</comment>
<dbReference type="InterPro" id="IPR008271">
    <property type="entry name" value="Ser/Thr_kinase_AS"/>
</dbReference>
<evidence type="ECO:0000256" key="6">
    <source>
        <dbReference type="ARBA" id="ARBA00022723"/>
    </source>
</evidence>
<dbReference type="EC" id="2.7.11.1" evidence="1"/>
<accession>C5LV85</accession>
<dbReference type="OrthoDB" id="3638488at2759"/>
<evidence type="ECO:0000256" key="8">
    <source>
        <dbReference type="ARBA" id="ARBA00022777"/>
    </source>
</evidence>
<dbReference type="FunFam" id="1.10.510.10:FF:000024">
    <property type="entry name" value="Probable serine/threonine-protein kinase cot-1"/>
    <property type="match status" value="1"/>
</dbReference>
<dbReference type="RefSeq" id="XP_002766606.1">
    <property type="nucleotide sequence ID" value="XM_002766560.1"/>
</dbReference>
<sequence>MSSSPTDTTKAISDLPMAPLAIAGSVAAALSAGVLIYRHRHQELPLPRSLRRIAPALLTRAGGQAESAHFKMPVFDGPVLYEKGANGQKMDKRLYCQLYVLDCINAAKLPEAREKLQLELVRRNIPSVIYDDVNSPKTIGLLTWSEDPKHFPTVVNPVLQLEGIGDVLEPRQGWTMLGKTYSSGHEADLGDYLLQKVIRNVTMKDTEYAIWYPMRREGKFSMEKPGDQCQMLLQHAAIGKAYSKVGAWDVRLNCYGLDAADNEFVIGLVHKELNPLSKLVEDMRKTEHTALFMKSLGPFFVGHRVFVREKSTGNIYAMKQMRKKDMDRKKQVHHVLAERDVLALAHTDWVIDLKYTFMDKHFLYMVMEYLPGGDLMTHMIRKDKFTEEETRFYVAELVQAVDYIHTSLSYIHRDVKPDNILFDARGHIKLLDFGLSKYHPDLVTNLAGTPDYMAPEVFSGTGYDESIDWWSVGVIMYEMLFGGPPFSNETHDPLVTSRRVQNWRRYFHIPTSNGGCSPEAEDLLRRLICDAKDRLSFFSADAIRAHPLFAGLDWDHLRELEAPINETDTQNFDDFPEEMHAGTHAFPSQGGAESRDRVDYITHYLFAHAELISGHLPMAPVAKNDRYSESDVLEIFKLPSRPRGGGEVVVNLERIANTLMSHLLTRDLLLRERRIHSERRI</sequence>
<keyword evidence="3" id="KW-0597">Phosphoprotein</keyword>
<dbReference type="InterPro" id="IPR011009">
    <property type="entry name" value="Kinase-like_dom_sf"/>
</dbReference>
<evidence type="ECO:0000256" key="2">
    <source>
        <dbReference type="ARBA" id="ARBA00022527"/>
    </source>
</evidence>
<dbReference type="GO" id="GO:0004674">
    <property type="term" value="F:protein serine/threonine kinase activity"/>
    <property type="evidence" value="ECO:0007669"/>
    <property type="project" value="UniProtKB-KW"/>
</dbReference>
<reference evidence="14 15" key="1">
    <citation type="submission" date="2008-07" db="EMBL/GenBank/DDBJ databases">
        <authorList>
            <person name="El-Sayed N."/>
            <person name="Caler E."/>
            <person name="Inman J."/>
            <person name="Amedeo P."/>
            <person name="Hass B."/>
            <person name="Wortman J."/>
        </authorList>
    </citation>
    <scope>NUCLEOTIDE SEQUENCE [LARGE SCALE GENOMIC DNA]</scope>
    <source>
        <strain evidence="15">ATCC 50983 / TXsc</strain>
    </source>
</reference>
<keyword evidence="5" id="KW-0808">Transferase</keyword>
<keyword evidence="6" id="KW-0479">Metal-binding</keyword>
<evidence type="ECO:0000256" key="11">
    <source>
        <dbReference type="ARBA" id="ARBA00047899"/>
    </source>
</evidence>
<dbReference type="Pfam" id="PF06778">
    <property type="entry name" value="Chlor_dismutase"/>
    <property type="match status" value="1"/>
</dbReference>
<dbReference type="AlphaFoldDB" id="C5LV85"/>
<proteinExistence type="predicted"/>
<dbReference type="InterPro" id="IPR011008">
    <property type="entry name" value="Dimeric_a/b-barrel"/>
</dbReference>
<keyword evidence="9" id="KW-0067">ATP-binding</keyword>
<comment type="catalytic activity">
    <reaction evidence="11">
        <text>L-threonyl-[protein] + ATP = O-phospho-L-threonyl-[protein] + ADP + H(+)</text>
        <dbReference type="Rhea" id="RHEA:46608"/>
        <dbReference type="Rhea" id="RHEA-COMP:11060"/>
        <dbReference type="Rhea" id="RHEA-COMP:11605"/>
        <dbReference type="ChEBI" id="CHEBI:15378"/>
        <dbReference type="ChEBI" id="CHEBI:30013"/>
        <dbReference type="ChEBI" id="CHEBI:30616"/>
        <dbReference type="ChEBI" id="CHEBI:61977"/>
        <dbReference type="ChEBI" id="CHEBI:456216"/>
        <dbReference type="EC" id="2.7.11.1"/>
    </reaction>
</comment>
<dbReference type="InParanoid" id="C5LV85"/>
<evidence type="ECO:0000256" key="3">
    <source>
        <dbReference type="ARBA" id="ARBA00022553"/>
    </source>
</evidence>
<feature type="domain" description="Protein kinase" evidence="13">
    <location>
        <begin position="290"/>
        <end position="549"/>
    </location>
</feature>
<evidence type="ECO:0000256" key="7">
    <source>
        <dbReference type="ARBA" id="ARBA00022741"/>
    </source>
</evidence>
<dbReference type="GO" id="GO:0020037">
    <property type="term" value="F:heme binding"/>
    <property type="evidence" value="ECO:0007669"/>
    <property type="project" value="InterPro"/>
</dbReference>
<dbReference type="SUPFAM" id="SSF56112">
    <property type="entry name" value="Protein kinase-like (PK-like)"/>
    <property type="match status" value="1"/>
</dbReference>
<keyword evidence="7" id="KW-0547">Nucleotide-binding</keyword>
<dbReference type="GO" id="GO:0007010">
    <property type="term" value="P:cytoskeleton organization"/>
    <property type="evidence" value="ECO:0007669"/>
    <property type="project" value="UniProtKB-ARBA"/>
</dbReference>
<dbReference type="GeneID" id="9045503"/>
<dbReference type="GO" id="GO:0035556">
    <property type="term" value="P:intracellular signal transduction"/>
    <property type="evidence" value="ECO:0007669"/>
    <property type="project" value="TreeGrafter"/>
</dbReference>
<dbReference type="InterPro" id="IPR010644">
    <property type="entry name" value="ChdC/CLD"/>
</dbReference>
<evidence type="ECO:0000256" key="4">
    <source>
        <dbReference type="ARBA" id="ARBA00022617"/>
    </source>
</evidence>
<keyword evidence="8 14" id="KW-0418">Kinase</keyword>
<dbReference type="GO" id="GO:0016491">
    <property type="term" value="F:oxidoreductase activity"/>
    <property type="evidence" value="ECO:0007669"/>
    <property type="project" value="InterPro"/>
</dbReference>
<keyword evidence="15" id="KW-1185">Reference proteome</keyword>
<evidence type="ECO:0000256" key="10">
    <source>
        <dbReference type="ARBA" id="ARBA00023004"/>
    </source>
</evidence>
<dbReference type="GO" id="GO:0005524">
    <property type="term" value="F:ATP binding"/>
    <property type="evidence" value="ECO:0007669"/>
    <property type="project" value="UniProtKB-KW"/>
</dbReference>
<evidence type="ECO:0000256" key="12">
    <source>
        <dbReference type="ARBA" id="ARBA00048679"/>
    </source>
</evidence>
<keyword evidence="10" id="KW-0408">Iron</keyword>
<evidence type="ECO:0000256" key="5">
    <source>
        <dbReference type="ARBA" id="ARBA00022679"/>
    </source>
</evidence>
<dbReference type="Proteomes" id="UP000007800">
    <property type="component" value="Unassembled WGS sequence"/>
</dbReference>
<dbReference type="Gene3D" id="3.30.200.20">
    <property type="entry name" value="Phosphorylase Kinase, domain 1"/>
    <property type="match status" value="1"/>
</dbReference>
<dbReference type="SUPFAM" id="SSF54909">
    <property type="entry name" value="Dimeric alpha+beta barrel"/>
    <property type="match status" value="1"/>
</dbReference>
<dbReference type="GO" id="GO:0046872">
    <property type="term" value="F:metal ion binding"/>
    <property type="evidence" value="ECO:0007669"/>
    <property type="project" value="UniProtKB-KW"/>
</dbReference>
<dbReference type="PROSITE" id="PS50011">
    <property type="entry name" value="PROTEIN_KINASE_DOM"/>
    <property type="match status" value="1"/>
</dbReference>
<organism evidence="15">
    <name type="scientific">Perkinsus marinus (strain ATCC 50983 / TXsc)</name>
    <dbReference type="NCBI Taxonomy" id="423536"/>
    <lineage>
        <taxon>Eukaryota</taxon>
        <taxon>Sar</taxon>
        <taxon>Alveolata</taxon>
        <taxon>Perkinsozoa</taxon>
        <taxon>Perkinsea</taxon>
        <taxon>Perkinsida</taxon>
        <taxon>Perkinsidae</taxon>
        <taxon>Perkinsus</taxon>
    </lineage>
</organism>
<dbReference type="PANTHER" id="PTHR24356">
    <property type="entry name" value="SERINE/THREONINE-PROTEIN KINASE"/>
    <property type="match status" value="1"/>
</dbReference>
<dbReference type="InterPro" id="IPR000719">
    <property type="entry name" value="Prot_kinase_dom"/>
</dbReference>
<dbReference type="InterPro" id="IPR050236">
    <property type="entry name" value="Ser_Thr_kinase_AGC"/>
</dbReference>
<evidence type="ECO:0000256" key="9">
    <source>
        <dbReference type="ARBA" id="ARBA00022840"/>
    </source>
</evidence>
<dbReference type="Pfam" id="PF00069">
    <property type="entry name" value="Pkinase"/>
    <property type="match status" value="1"/>
</dbReference>
<evidence type="ECO:0000259" key="13">
    <source>
        <dbReference type="PROSITE" id="PS50011"/>
    </source>
</evidence>
<dbReference type="PANTHER" id="PTHR24356:SF418">
    <property type="entry name" value="SERINE_THREONINE-PROTEIN KINASE WARTS"/>
    <property type="match status" value="1"/>
</dbReference>
<protein>
    <recommendedName>
        <fullName evidence="1">non-specific serine/threonine protein kinase</fullName>
        <ecNumber evidence="1">2.7.11.1</ecNumber>
    </recommendedName>
</protein>
<gene>
    <name evidence="14" type="ORF">Pmar_PMAR027985</name>
</gene>
<evidence type="ECO:0000313" key="15">
    <source>
        <dbReference type="Proteomes" id="UP000007800"/>
    </source>
</evidence>